<feature type="non-terminal residue" evidence="2">
    <location>
        <position position="1"/>
    </location>
</feature>
<keyword evidence="1" id="KW-0175">Coiled coil</keyword>
<evidence type="ECO:0000313" key="2">
    <source>
        <dbReference type="EMBL" id="CAF4339515.1"/>
    </source>
</evidence>
<reference evidence="2" key="1">
    <citation type="submission" date="2021-02" db="EMBL/GenBank/DDBJ databases">
        <authorList>
            <person name="Nowell W R."/>
        </authorList>
    </citation>
    <scope>NUCLEOTIDE SEQUENCE</scope>
</reference>
<sequence length="430" mass="49598">MDNQWNSIENDNEENYHGKDCLPLKIFDGTKTSINDLTEASITYMWLRRIKEIFLAMSKRREDDPFVERDMVIAKEDMHQTCTRYIESIRPTSSILNENVASQDADECSVQKIQGQIKKLSEAINKATQDSSTGVDVKNEIKDNISSLQNTIEKFKIMIDNLSSNVDQKNTTKLQTIVQKLEKKSQKTSLELRQDWSLQKLYAELFKMSYSRSLTSLEEQLRPEKRGDEEPNFRNAIWWYSCDKASIYYQINSILRLENFELLMSYRYYLSDLCRMIETIFNNTKKTNQKGTTLYRQLITMNGFVSTTTDIGIAEGYARNQFVPPGAVSVLFEIKYNPKKQCTAFADIENISFHPEEKEALFSMGSAFAIDRIDAPLPSESFYRIKLTASDLDKTIVNDMKSKVEQSSASGLSMLLARYLIELGEYRAVK</sequence>
<accession>A0A8S2UVD0</accession>
<organism evidence="2 3">
    <name type="scientific">Didymodactylos carnosus</name>
    <dbReference type="NCBI Taxonomy" id="1234261"/>
    <lineage>
        <taxon>Eukaryota</taxon>
        <taxon>Metazoa</taxon>
        <taxon>Spiralia</taxon>
        <taxon>Gnathifera</taxon>
        <taxon>Rotifera</taxon>
        <taxon>Eurotatoria</taxon>
        <taxon>Bdelloidea</taxon>
        <taxon>Philodinida</taxon>
        <taxon>Philodinidae</taxon>
        <taxon>Didymodactylos</taxon>
    </lineage>
</organism>
<dbReference type="AlphaFoldDB" id="A0A8S2UVD0"/>
<dbReference type="Gene3D" id="3.90.176.10">
    <property type="entry name" value="Toxin ADP-ribosyltransferase, Chain A, domain 1"/>
    <property type="match status" value="1"/>
</dbReference>
<evidence type="ECO:0000256" key="1">
    <source>
        <dbReference type="SAM" id="Coils"/>
    </source>
</evidence>
<proteinExistence type="predicted"/>
<comment type="caution">
    <text evidence="2">The sequence shown here is derived from an EMBL/GenBank/DDBJ whole genome shotgun (WGS) entry which is preliminary data.</text>
</comment>
<evidence type="ECO:0000313" key="3">
    <source>
        <dbReference type="Proteomes" id="UP000682733"/>
    </source>
</evidence>
<evidence type="ECO:0008006" key="4">
    <source>
        <dbReference type="Google" id="ProtNLM"/>
    </source>
</evidence>
<dbReference type="Proteomes" id="UP000682733">
    <property type="component" value="Unassembled WGS sequence"/>
</dbReference>
<name>A0A8S2UVD0_9BILA</name>
<dbReference type="EMBL" id="CAJOBA010062653">
    <property type="protein sequence ID" value="CAF4339515.1"/>
    <property type="molecule type" value="Genomic_DNA"/>
</dbReference>
<protein>
    <recommendedName>
        <fullName evidence="4">Mono(ADP-ribosyl)transferase</fullName>
    </recommendedName>
</protein>
<gene>
    <name evidence="2" type="ORF">TMI583_LOCUS40498</name>
</gene>
<dbReference type="SUPFAM" id="SSF56399">
    <property type="entry name" value="ADP-ribosylation"/>
    <property type="match status" value="1"/>
</dbReference>
<feature type="coiled-coil region" evidence="1">
    <location>
        <begin position="110"/>
        <end position="165"/>
    </location>
</feature>
<dbReference type="PROSITE" id="PS51996">
    <property type="entry name" value="TR_MART"/>
    <property type="match status" value="1"/>
</dbReference>